<dbReference type="Proteomes" id="UP000297245">
    <property type="component" value="Unassembled WGS sequence"/>
</dbReference>
<evidence type="ECO:0000313" key="1">
    <source>
        <dbReference type="EMBL" id="THU91319.1"/>
    </source>
</evidence>
<dbReference type="OrthoDB" id="3334523at2759"/>
<protein>
    <submittedName>
        <fullName evidence="1">Uncharacterized protein</fullName>
    </submittedName>
</protein>
<evidence type="ECO:0000313" key="2">
    <source>
        <dbReference type="Proteomes" id="UP000297245"/>
    </source>
</evidence>
<keyword evidence="2" id="KW-1185">Reference proteome</keyword>
<sequence length="163" mass="18616">MAPIQKGDIISFTLDNKREITVTWSQNLSSKSEPYYAIPAKNTSRDNADVNFFVQKNWFDNELSKVFETGFIKAILCSSGNTARVSITDKFQYGQKNDQGEFRFVVYHDTSRKPYQHRFIETTLLAKGGDIAVKLAKGFGYDQVGTNVSDFLKRFVGDYLHNF</sequence>
<dbReference type="AlphaFoldDB" id="A0A4S8LPM1"/>
<name>A0A4S8LPM1_DENBC</name>
<organism evidence="1 2">
    <name type="scientific">Dendrothele bispora (strain CBS 962.96)</name>
    <dbReference type="NCBI Taxonomy" id="1314807"/>
    <lineage>
        <taxon>Eukaryota</taxon>
        <taxon>Fungi</taxon>
        <taxon>Dikarya</taxon>
        <taxon>Basidiomycota</taxon>
        <taxon>Agaricomycotina</taxon>
        <taxon>Agaricomycetes</taxon>
        <taxon>Agaricomycetidae</taxon>
        <taxon>Agaricales</taxon>
        <taxon>Agaricales incertae sedis</taxon>
        <taxon>Dendrothele</taxon>
    </lineage>
</organism>
<dbReference type="EMBL" id="ML179309">
    <property type="protein sequence ID" value="THU91319.1"/>
    <property type="molecule type" value="Genomic_DNA"/>
</dbReference>
<proteinExistence type="predicted"/>
<gene>
    <name evidence="1" type="ORF">K435DRAFT_674309</name>
</gene>
<reference evidence="1 2" key="1">
    <citation type="journal article" date="2019" name="Nat. Ecol. Evol.">
        <title>Megaphylogeny resolves global patterns of mushroom evolution.</title>
        <authorList>
            <person name="Varga T."/>
            <person name="Krizsan K."/>
            <person name="Foldi C."/>
            <person name="Dima B."/>
            <person name="Sanchez-Garcia M."/>
            <person name="Sanchez-Ramirez S."/>
            <person name="Szollosi G.J."/>
            <person name="Szarkandi J.G."/>
            <person name="Papp V."/>
            <person name="Albert L."/>
            <person name="Andreopoulos W."/>
            <person name="Angelini C."/>
            <person name="Antonin V."/>
            <person name="Barry K.W."/>
            <person name="Bougher N.L."/>
            <person name="Buchanan P."/>
            <person name="Buyck B."/>
            <person name="Bense V."/>
            <person name="Catcheside P."/>
            <person name="Chovatia M."/>
            <person name="Cooper J."/>
            <person name="Damon W."/>
            <person name="Desjardin D."/>
            <person name="Finy P."/>
            <person name="Geml J."/>
            <person name="Haridas S."/>
            <person name="Hughes K."/>
            <person name="Justo A."/>
            <person name="Karasinski D."/>
            <person name="Kautmanova I."/>
            <person name="Kiss B."/>
            <person name="Kocsube S."/>
            <person name="Kotiranta H."/>
            <person name="LaButti K.M."/>
            <person name="Lechner B.E."/>
            <person name="Liimatainen K."/>
            <person name="Lipzen A."/>
            <person name="Lukacs Z."/>
            <person name="Mihaltcheva S."/>
            <person name="Morgado L.N."/>
            <person name="Niskanen T."/>
            <person name="Noordeloos M.E."/>
            <person name="Ohm R.A."/>
            <person name="Ortiz-Santana B."/>
            <person name="Ovrebo C."/>
            <person name="Racz N."/>
            <person name="Riley R."/>
            <person name="Savchenko A."/>
            <person name="Shiryaev A."/>
            <person name="Soop K."/>
            <person name="Spirin V."/>
            <person name="Szebenyi C."/>
            <person name="Tomsovsky M."/>
            <person name="Tulloss R.E."/>
            <person name="Uehling J."/>
            <person name="Grigoriev I.V."/>
            <person name="Vagvolgyi C."/>
            <person name="Papp T."/>
            <person name="Martin F.M."/>
            <person name="Miettinen O."/>
            <person name="Hibbett D.S."/>
            <person name="Nagy L.G."/>
        </authorList>
    </citation>
    <scope>NUCLEOTIDE SEQUENCE [LARGE SCALE GENOMIC DNA]</scope>
    <source>
        <strain evidence="1 2">CBS 962.96</strain>
    </source>
</reference>
<accession>A0A4S8LPM1</accession>